<dbReference type="AlphaFoldDB" id="Q7U3G5"/>
<dbReference type="InterPro" id="IPR006311">
    <property type="entry name" value="TAT_signal"/>
</dbReference>
<proteinExistence type="inferred from homology"/>
<evidence type="ECO:0000256" key="6">
    <source>
        <dbReference type="ARBA" id="ARBA00048348"/>
    </source>
</evidence>
<dbReference type="KEGG" id="syw:SYNW2467"/>
<evidence type="ECO:0000313" key="9">
    <source>
        <dbReference type="Proteomes" id="UP000001422"/>
    </source>
</evidence>
<dbReference type="PROSITE" id="PS51318">
    <property type="entry name" value="TAT"/>
    <property type="match status" value="1"/>
</dbReference>
<keyword evidence="4" id="KW-0472">Membrane</keyword>
<dbReference type="RefSeq" id="WP_011129320.1">
    <property type="nucleotide sequence ID" value="NC_005070.1"/>
</dbReference>
<evidence type="ECO:0000256" key="5">
    <source>
        <dbReference type="ARBA" id="ARBA00023239"/>
    </source>
</evidence>
<feature type="binding site" evidence="7">
    <location>
        <position position="94"/>
    </location>
    <ligand>
        <name>Zn(2+)</name>
        <dbReference type="ChEBI" id="CHEBI:29105"/>
    </ligand>
</feature>
<comment type="catalytic activity">
    <reaction evidence="6">
        <text>hydrogencarbonate + H(+) = CO2 + H2O</text>
        <dbReference type="Rhea" id="RHEA:10748"/>
        <dbReference type="ChEBI" id="CHEBI:15377"/>
        <dbReference type="ChEBI" id="CHEBI:15378"/>
        <dbReference type="ChEBI" id="CHEBI:16526"/>
        <dbReference type="ChEBI" id="CHEBI:17544"/>
        <dbReference type="EC" id="4.2.1.1"/>
    </reaction>
</comment>
<dbReference type="PANTHER" id="PTHR11002:SF79">
    <property type="entry name" value="CARBONIC ANHYDRASE 2"/>
    <property type="match status" value="1"/>
</dbReference>
<name>Q7U3G5_PARMW</name>
<dbReference type="EC" id="4.2.1.1" evidence="2"/>
<dbReference type="STRING" id="84588.SYNW2467"/>
<keyword evidence="9" id="KW-1185">Reference proteome</keyword>
<feature type="binding site" evidence="7">
    <location>
        <position position="147"/>
    </location>
    <ligand>
        <name>Zn(2+)</name>
        <dbReference type="ChEBI" id="CHEBI:29105"/>
    </ligand>
</feature>
<feature type="binding site" evidence="7">
    <location>
        <position position="150"/>
    </location>
    <ligand>
        <name>Zn(2+)</name>
        <dbReference type="ChEBI" id="CHEBI:29105"/>
    </ligand>
</feature>
<dbReference type="GO" id="GO:0015976">
    <property type="term" value="P:carbon utilization"/>
    <property type="evidence" value="ECO:0007669"/>
    <property type="project" value="InterPro"/>
</dbReference>
<keyword evidence="7" id="KW-0479">Metal-binding</keyword>
<dbReference type="HOGENOM" id="CLU_053879_4_2_3"/>
<evidence type="ECO:0000256" key="4">
    <source>
        <dbReference type="ARBA" id="ARBA00023136"/>
    </source>
</evidence>
<keyword evidence="3 7" id="KW-0862">Zinc</keyword>
<protein>
    <recommendedName>
        <fullName evidence="2">carbonic anhydrase</fullName>
        <ecNumber evidence="2">4.2.1.1</ecNumber>
    </recommendedName>
</protein>
<evidence type="ECO:0000256" key="1">
    <source>
        <dbReference type="ARBA" id="ARBA00006217"/>
    </source>
</evidence>
<dbReference type="InterPro" id="IPR036874">
    <property type="entry name" value="Carbonic_anhydrase_sf"/>
</dbReference>
<dbReference type="PROSITE" id="PS00704">
    <property type="entry name" value="PROK_CO2_ANHYDRASE_1"/>
    <property type="match status" value="1"/>
</dbReference>
<dbReference type="InterPro" id="IPR015892">
    <property type="entry name" value="Carbonic_anhydrase_CS"/>
</dbReference>
<dbReference type="Pfam" id="PF00484">
    <property type="entry name" value="Pro_CA"/>
    <property type="match status" value="1"/>
</dbReference>
<comment type="similarity">
    <text evidence="1">Belongs to the beta-class carbonic anhydrase family.</text>
</comment>
<reference evidence="8 9" key="1">
    <citation type="journal article" date="2003" name="Nature">
        <title>The genome of a motile marine Synechococcus.</title>
        <authorList>
            <person name="Palenik B."/>
            <person name="Brahamsha B."/>
            <person name="Larimer F."/>
            <person name="Land M."/>
            <person name="Hauser L."/>
            <person name="Chain P."/>
            <person name="Lamerdin J."/>
            <person name="Regala W."/>
            <person name="Allen E.A."/>
            <person name="McCarren J."/>
            <person name="Paulsen I."/>
            <person name="Dufresne A."/>
            <person name="Partensky F."/>
            <person name="Webb E."/>
            <person name="Waterbury J."/>
        </authorList>
    </citation>
    <scope>NUCLEOTIDE SEQUENCE [LARGE SCALE GENOMIC DNA]</scope>
    <source>
        <strain evidence="8 9">WH8102</strain>
    </source>
</reference>
<accession>Q7U3G5</accession>
<dbReference type="GO" id="GO:0004089">
    <property type="term" value="F:carbonate dehydratase activity"/>
    <property type="evidence" value="ECO:0007669"/>
    <property type="project" value="UniProtKB-EC"/>
</dbReference>
<feature type="binding site" evidence="7">
    <location>
        <position position="96"/>
    </location>
    <ligand>
        <name>Zn(2+)</name>
        <dbReference type="ChEBI" id="CHEBI:29105"/>
    </ligand>
</feature>
<dbReference type="SUPFAM" id="SSF53056">
    <property type="entry name" value="beta-carbonic anhydrase, cab"/>
    <property type="match status" value="1"/>
</dbReference>
<evidence type="ECO:0000256" key="2">
    <source>
        <dbReference type="ARBA" id="ARBA00012925"/>
    </source>
</evidence>
<keyword evidence="5 8" id="KW-0456">Lyase</keyword>
<dbReference type="Gene3D" id="3.40.1050.10">
    <property type="entry name" value="Carbonic anhydrase"/>
    <property type="match status" value="1"/>
</dbReference>
<comment type="cofactor">
    <cofactor evidence="7">
        <name>Zn(2+)</name>
        <dbReference type="ChEBI" id="CHEBI:29105"/>
    </cofactor>
    <text evidence="7">Binds 1 zinc ion per subunit.</text>
</comment>
<evidence type="ECO:0000313" key="8">
    <source>
        <dbReference type="EMBL" id="CAE08982.1"/>
    </source>
</evidence>
<dbReference type="EMBL" id="BX569695">
    <property type="protein sequence ID" value="CAE08982.1"/>
    <property type="molecule type" value="Genomic_DNA"/>
</dbReference>
<dbReference type="InterPro" id="IPR001765">
    <property type="entry name" value="Carbonic_anhydrase"/>
</dbReference>
<sequence length="232" mass="24803">MGIQRRHFLQTTGGLALAALMRAWPVEAAEKDFCVPDNPLQALMAGNRRFAEAWQRADQETKTTLRAADPDPRCFNSPRALATSQHPWATVLTCSDSRVSPSWVFDTTPGELFVIRNAGNTAFTEAIASVEYSVSILKTPLLMVMGHSGCGAVTAAMGTDPLTPSLDRLIQPIRENISGSSDLEEAVKRNALASASTLMQRSAVLADAKASGALKLVVGCFQLSSGVVTLIE</sequence>
<evidence type="ECO:0000256" key="3">
    <source>
        <dbReference type="ARBA" id="ARBA00022833"/>
    </source>
</evidence>
<dbReference type="eggNOG" id="COG0288">
    <property type="taxonomic scope" value="Bacteria"/>
</dbReference>
<dbReference type="GO" id="GO:0008270">
    <property type="term" value="F:zinc ion binding"/>
    <property type="evidence" value="ECO:0007669"/>
    <property type="project" value="InterPro"/>
</dbReference>
<dbReference type="PANTHER" id="PTHR11002">
    <property type="entry name" value="CARBONIC ANHYDRASE"/>
    <property type="match status" value="1"/>
</dbReference>
<dbReference type="SMART" id="SM00947">
    <property type="entry name" value="Pro_CA"/>
    <property type="match status" value="1"/>
</dbReference>
<dbReference type="Proteomes" id="UP000001422">
    <property type="component" value="Chromosome"/>
</dbReference>
<organism evidence="8 9">
    <name type="scientific">Parasynechococcus marenigrum (strain WH8102)</name>
    <dbReference type="NCBI Taxonomy" id="84588"/>
    <lineage>
        <taxon>Bacteria</taxon>
        <taxon>Bacillati</taxon>
        <taxon>Cyanobacteriota</taxon>
        <taxon>Cyanophyceae</taxon>
        <taxon>Synechococcales</taxon>
        <taxon>Prochlorococcaceae</taxon>
        <taxon>Parasynechococcus</taxon>
        <taxon>Parasynechococcus marenigrum</taxon>
    </lineage>
</organism>
<evidence type="ECO:0000256" key="7">
    <source>
        <dbReference type="PIRSR" id="PIRSR601765-1"/>
    </source>
</evidence>
<gene>
    <name evidence="8" type="ordered locus">SYNW2467</name>
</gene>